<dbReference type="AlphaFoldDB" id="A0A191ZG59"/>
<reference evidence="4 5" key="1">
    <citation type="submission" date="2016-06" db="EMBL/GenBank/DDBJ databases">
        <title>Insight into the functional genes involving in sulfur oxidation in Pearl River water.</title>
        <authorList>
            <person name="Luo J."/>
            <person name="Tan X."/>
            <person name="Lin W."/>
        </authorList>
    </citation>
    <scope>NUCLEOTIDE SEQUENCE [LARGE SCALE GENOMIC DNA]</scope>
    <source>
        <strain evidence="4 5">LS2</strain>
    </source>
</reference>
<dbReference type="InterPro" id="IPR029787">
    <property type="entry name" value="Nucleotide_cyclase"/>
</dbReference>
<evidence type="ECO:0000256" key="1">
    <source>
        <dbReference type="ARBA" id="ARBA00012528"/>
    </source>
</evidence>
<dbReference type="PANTHER" id="PTHR45138">
    <property type="entry name" value="REGULATORY COMPONENTS OF SENSORY TRANSDUCTION SYSTEM"/>
    <property type="match status" value="1"/>
</dbReference>
<protein>
    <recommendedName>
        <fullName evidence="1">diguanylate cyclase</fullName>
        <ecNumber evidence="1">2.7.7.65</ecNumber>
    </recommendedName>
</protein>
<evidence type="ECO:0000259" key="3">
    <source>
        <dbReference type="PROSITE" id="PS50887"/>
    </source>
</evidence>
<sequence>MDPHTLGHPDLFEREKAVLDRAVAAHNQGPDTPHREALGELIGEFERVIREMRRVIGHSDRTELELNIANVRLRELTEALTYQNRHDGLTRLLNRNTLIHEAERLLMQGPVALILLDIDHFKQINDRYGHPVGDKVLTGLATEIAKLVTYPGFAGRLGGEEFAMVIPTADIRQAIILAEEASHGIRNLRSSTEEGLRITASLSVTIAPKGFPFEKLYLCGDDALYRAKHNGRDRIEIVWSPLAPMDAPKASDPVSAPQPQ</sequence>
<dbReference type="GO" id="GO:0052621">
    <property type="term" value="F:diguanylate cyclase activity"/>
    <property type="evidence" value="ECO:0007669"/>
    <property type="project" value="UniProtKB-EC"/>
</dbReference>
<dbReference type="InterPro" id="IPR050469">
    <property type="entry name" value="Diguanylate_Cyclase"/>
</dbReference>
<dbReference type="PROSITE" id="PS50887">
    <property type="entry name" value="GGDEF"/>
    <property type="match status" value="1"/>
</dbReference>
<accession>A0A191ZG59</accession>
<dbReference type="SUPFAM" id="SSF55073">
    <property type="entry name" value="Nucleotide cyclase"/>
    <property type="match status" value="1"/>
</dbReference>
<evidence type="ECO:0000256" key="2">
    <source>
        <dbReference type="ARBA" id="ARBA00034247"/>
    </source>
</evidence>
<name>A0A191ZG59_9GAMM</name>
<dbReference type="KEGG" id="haz:A9404_05125"/>
<dbReference type="Gene3D" id="3.30.70.270">
    <property type="match status" value="1"/>
</dbReference>
<evidence type="ECO:0000313" key="5">
    <source>
        <dbReference type="Proteomes" id="UP000078596"/>
    </source>
</evidence>
<dbReference type="CDD" id="cd01949">
    <property type="entry name" value="GGDEF"/>
    <property type="match status" value="1"/>
</dbReference>
<keyword evidence="5" id="KW-1185">Reference proteome</keyword>
<dbReference type="InterPro" id="IPR000160">
    <property type="entry name" value="GGDEF_dom"/>
</dbReference>
<gene>
    <name evidence="4" type="ORF">A9404_05125</name>
</gene>
<dbReference type="PANTHER" id="PTHR45138:SF9">
    <property type="entry name" value="DIGUANYLATE CYCLASE DGCM-RELATED"/>
    <property type="match status" value="1"/>
</dbReference>
<dbReference type="NCBIfam" id="TIGR00254">
    <property type="entry name" value="GGDEF"/>
    <property type="match status" value="1"/>
</dbReference>
<dbReference type="Proteomes" id="UP000078596">
    <property type="component" value="Chromosome"/>
</dbReference>
<dbReference type="SMART" id="SM00267">
    <property type="entry name" value="GGDEF"/>
    <property type="match status" value="1"/>
</dbReference>
<organism evidence="4 5">
    <name type="scientific">Halothiobacillus diazotrophicus</name>
    <dbReference type="NCBI Taxonomy" id="1860122"/>
    <lineage>
        <taxon>Bacteria</taxon>
        <taxon>Pseudomonadati</taxon>
        <taxon>Pseudomonadota</taxon>
        <taxon>Gammaproteobacteria</taxon>
        <taxon>Chromatiales</taxon>
        <taxon>Halothiobacillaceae</taxon>
        <taxon>Halothiobacillus</taxon>
    </lineage>
</organism>
<feature type="domain" description="GGDEF" evidence="3">
    <location>
        <begin position="109"/>
        <end position="240"/>
    </location>
</feature>
<dbReference type="InterPro" id="IPR043128">
    <property type="entry name" value="Rev_trsase/Diguanyl_cyclase"/>
</dbReference>
<dbReference type="EMBL" id="CP016027">
    <property type="protein sequence ID" value="ANJ66840.1"/>
    <property type="molecule type" value="Genomic_DNA"/>
</dbReference>
<dbReference type="RefSeq" id="WP_066099202.1">
    <property type="nucleotide sequence ID" value="NZ_CP016027.1"/>
</dbReference>
<dbReference type="OrthoDB" id="9812260at2"/>
<comment type="catalytic activity">
    <reaction evidence="2">
        <text>2 GTP = 3',3'-c-di-GMP + 2 diphosphate</text>
        <dbReference type="Rhea" id="RHEA:24898"/>
        <dbReference type="ChEBI" id="CHEBI:33019"/>
        <dbReference type="ChEBI" id="CHEBI:37565"/>
        <dbReference type="ChEBI" id="CHEBI:58805"/>
        <dbReference type="EC" id="2.7.7.65"/>
    </reaction>
</comment>
<dbReference type="Pfam" id="PF00990">
    <property type="entry name" value="GGDEF"/>
    <property type="match status" value="1"/>
</dbReference>
<proteinExistence type="predicted"/>
<dbReference type="STRING" id="1860122.A9404_05125"/>
<dbReference type="EC" id="2.7.7.65" evidence="1"/>
<evidence type="ECO:0000313" key="4">
    <source>
        <dbReference type="EMBL" id="ANJ66840.1"/>
    </source>
</evidence>